<protein>
    <submittedName>
        <fullName evidence="1">Uncharacterized protein</fullName>
    </submittedName>
</protein>
<dbReference type="EMBL" id="CAJJDP010000139">
    <property type="protein sequence ID" value="CAD8206532.1"/>
    <property type="molecule type" value="Genomic_DNA"/>
</dbReference>
<evidence type="ECO:0000313" key="1">
    <source>
        <dbReference type="EMBL" id="CAD8206532.1"/>
    </source>
</evidence>
<name>A0A8S1Y2H1_PAROT</name>
<accession>A0A8S1Y2H1</accession>
<evidence type="ECO:0000313" key="2">
    <source>
        <dbReference type="Proteomes" id="UP000683925"/>
    </source>
</evidence>
<dbReference type="OMA" id="IFYHEAF"/>
<dbReference type="AlphaFoldDB" id="A0A8S1Y2H1"/>
<organism evidence="1 2">
    <name type="scientific">Paramecium octaurelia</name>
    <dbReference type="NCBI Taxonomy" id="43137"/>
    <lineage>
        <taxon>Eukaryota</taxon>
        <taxon>Sar</taxon>
        <taxon>Alveolata</taxon>
        <taxon>Ciliophora</taxon>
        <taxon>Intramacronucleata</taxon>
        <taxon>Oligohymenophorea</taxon>
        <taxon>Peniculida</taxon>
        <taxon>Parameciidae</taxon>
        <taxon>Paramecium</taxon>
    </lineage>
</organism>
<reference evidence="1" key="1">
    <citation type="submission" date="2021-01" db="EMBL/GenBank/DDBJ databases">
        <authorList>
            <consortium name="Genoscope - CEA"/>
            <person name="William W."/>
        </authorList>
    </citation>
    <scope>NUCLEOTIDE SEQUENCE</scope>
</reference>
<dbReference type="Proteomes" id="UP000683925">
    <property type="component" value="Unassembled WGS sequence"/>
</dbReference>
<keyword evidence="2" id="KW-1185">Reference proteome</keyword>
<sequence length="688" mass="80524">MNQSNQDLESIYQNLPESAVLETIAYDADLKVTNTDNKQFKYPTISKVCVHPKTCFELENILYQIQINGAWKCEECKNICQTDGLCKDFRYKVQMEFNEFVTNIMIIEGKLFNKSSRKARYLNHFSTQQVRVHMKGLYQRYVATEGSINQIIINELKKSQKIKTGTNQRIQYWAFCLQDKVKITIPVRIIGCNHPECYELTSLLQIQSQKQEQFYVCAYPGCDNPRKKIDISTIESLFSSITIDEDLLKIIKKSSLNSMKFNFNYQIQKFEEDVQRKNGQIVDPIIEKYFDKNKKEIKVPFEEFQKQVQSLVAQVCQNDLFKDQPNLEKLLAQHKFRNLEINMKDKLTDMIIEQPVRCKNCTNFSTCLDLKSYACEFIKKKLISQVEVFKCPICQTSFQGNMIKSMLWNYIYLDQNLIFRMFKDLSYVSTAKFQYLGRQYMIQEFQERQVLTKAEYINALSKKNPNLKVEFKSISCSFNKNQKLDIPLLLFKCPLSTVIDFDTLYLQLEKCNFDIEKGLIFCKCQTCNTSPIKSLSGQIFYHEAFDYALKKFQQSKNKSTSFSYDFQSDSLTNSEAFTDTGAFDNISAPKKMGFLDMLNEEEYQKIFGEKKLEGRTFQILSITQTDVFDGIDIKYNKQGIESNLAERKEQMNNNLKNDQTLKKYNFVIKEMNLQLNDNPIVHSLNFQG</sequence>
<dbReference type="OrthoDB" id="28127at2759"/>
<proteinExistence type="predicted"/>
<comment type="caution">
    <text evidence="1">The sequence shown here is derived from an EMBL/GenBank/DDBJ whole genome shotgun (WGS) entry which is preliminary data.</text>
</comment>
<gene>
    <name evidence="1" type="ORF">POCTA_138.1.T1380078</name>
</gene>